<feature type="compositionally biased region" description="Polar residues" evidence="1">
    <location>
        <begin position="46"/>
        <end position="55"/>
    </location>
</feature>
<proteinExistence type="predicted"/>
<evidence type="ECO:0000256" key="2">
    <source>
        <dbReference type="SAM" id="Phobius"/>
    </source>
</evidence>
<dbReference type="AlphaFoldDB" id="A0ABD4ADP9"/>
<evidence type="ECO:0000313" key="4">
    <source>
        <dbReference type="Proteomes" id="UP000033652"/>
    </source>
</evidence>
<dbReference type="Proteomes" id="UP000033652">
    <property type="component" value="Unassembled WGS sequence"/>
</dbReference>
<protein>
    <recommendedName>
        <fullName evidence="5">DUF1287 domain-containing protein</fullName>
    </recommendedName>
</protein>
<gene>
    <name evidence="3" type="ORF">JF68_05780</name>
</gene>
<comment type="caution">
    <text evidence="3">The sequence shown here is derived from an EMBL/GenBank/DDBJ whole genome shotgun (WGS) entry which is preliminary data.</text>
</comment>
<keyword evidence="2" id="KW-0472">Membrane</keyword>
<accession>A0ABD4ADP9</accession>
<name>A0ABD4ADP9_9BIFI</name>
<dbReference type="PROSITE" id="PS51257">
    <property type="entry name" value="PROKAR_LIPOPROTEIN"/>
    <property type="match status" value="1"/>
</dbReference>
<reference evidence="3 4" key="1">
    <citation type="submission" date="2014-12" db="EMBL/GenBank/DDBJ databases">
        <title>Comparative genomics of the lactic acid bacteria isolated from the honey bee gut.</title>
        <authorList>
            <person name="Ellegaard K.M."/>
            <person name="Tamarit D."/>
            <person name="Javelind E."/>
            <person name="Olofsson T."/>
            <person name="Andersson S.G."/>
            <person name="Vasquez A."/>
        </authorList>
    </citation>
    <scope>NUCLEOTIDE SEQUENCE [LARGE SCALE GENOMIC DNA]</scope>
    <source>
        <strain evidence="3 4">Bma6</strain>
    </source>
</reference>
<keyword evidence="2" id="KW-0812">Transmembrane</keyword>
<dbReference type="EMBL" id="JXBX01000009">
    <property type="protein sequence ID" value="KJY53240.1"/>
    <property type="molecule type" value="Genomic_DNA"/>
</dbReference>
<feature type="region of interest" description="Disordered" evidence="1">
    <location>
        <begin position="44"/>
        <end position="78"/>
    </location>
</feature>
<evidence type="ECO:0000256" key="1">
    <source>
        <dbReference type="SAM" id="MobiDB-lite"/>
    </source>
</evidence>
<keyword evidence="2" id="KW-1133">Transmembrane helix</keyword>
<evidence type="ECO:0000313" key="3">
    <source>
        <dbReference type="EMBL" id="KJY53240.1"/>
    </source>
</evidence>
<feature type="transmembrane region" description="Helical" evidence="2">
    <location>
        <begin position="17"/>
        <end position="38"/>
    </location>
</feature>
<dbReference type="InterPro" id="IPR009706">
    <property type="entry name" value="DUF1287"/>
</dbReference>
<evidence type="ECO:0008006" key="5">
    <source>
        <dbReference type="Google" id="ProtNLM"/>
    </source>
</evidence>
<organism evidence="3 4">
    <name type="scientific">Bifidobacterium coryneforme</name>
    <dbReference type="NCBI Taxonomy" id="1687"/>
    <lineage>
        <taxon>Bacteria</taxon>
        <taxon>Bacillati</taxon>
        <taxon>Actinomycetota</taxon>
        <taxon>Actinomycetes</taxon>
        <taxon>Bifidobacteriales</taxon>
        <taxon>Bifidobacteriaceae</taxon>
        <taxon>Bifidobacterium</taxon>
    </lineage>
</organism>
<dbReference type="Pfam" id="PF06940">
    <property type="entry name" value="DUF1287"/>
    <property type="match status" value="1"/>
</dbReference>
<sequence length="274" mass="30655">MESNARRNHPRHSGNHFLVWLAAIVVLVILGACLVHGLPAFRNRGLDTTSDQTAETAGRGQSDKEEGDDTPGLSLKQTAAYPRLKSSVDYDNDGIDDYTDLVQGAHEGAERHRKYDTGYYQGGYPPDDRGACTDEIWRDFSHAGYDLKAMVDADIAANPTAYSGVITRPDPNIDFRRTNVLGVFFGRYAQELTTDTAAHDQWQQGDIVIFDTSWHIGMVSDRRDKQGVPLLLHNMAQKHRENDYLGSDSHRIITGHFRFDASRIPQSVLKPWNG</sequence>